<dbReference type="InterPro" id="IPR012341">
    <property type="entry name" value="6hp_glycosidase-like_sf"/>
</dbReference>
<dbReference type="SUPFAM" id="SSF48208">
    <property type="entry name" value="Six-hairpin glycosidases"/>
    <property type="match status" value="1"/>
</dbReference>
<dbReference type="GO" id="GO:0016853">
    <property type="term" value="F:isomerase activity"/>
    <property type="evidence" value="ECO:0007669"/>
    <property type="project" value="UniProtKB-KW"/>
</dbReference>
<accession>A0A523QJJ1</accession>
<dbReference type="AlphaFoldDB" id="A0A523QJJ1"/>
<dbReference type="GO" id="GO:0005975">
    <property type="term" value="P:carbohydrate metabolic process"/>
    <property type="evidence" value="ECO:0007669"/>
    <property type="project" value="InterPro"/>
</dbReference>
<dbReference type="InterPro" id="IPR008928">
    <property type="entry name" value="6-hairpin_glycosidase_sf"/>
</dbReference>
<sequence length="393" mass="45754">MEQKRSEELYEVYRHSLLDDVVPFWLRHSLDQECGGYLHCLDRDGSVFNTDKGMWVQCRETWLFSKLYNTLESRKEWLDAARHGFDFIMKYGFDTDGRMFYAVTRDGRPLRKHPYLYTETFGVIACAEYAKATGDKKALEQAKDLYRLVIDLYRKPGSLPSEVLPQTRVAKSHGMPMVLLNTTTELQQVDSDPLYKEVVDDALDQIINHFLKRDKHALLETVDATGRELDSPEGRCLNPGHAIETAWFIMQEGHERGDSSLIKTALDILNWSLDWGWDREYGGILSYVDIEGRPPEQLEWDMKLWWPHTEALYALLLAHHLSGEAKYLDWYEKVYQWSFSHFPDPEHGEWFGYLHRDGSVSLSLKGSLWKGPFHLPRTLLQGLKLLERMGGMN</sequence>
<evidence type="ECO:0000256" key="2">
    <source>
        <dbReference type="ARBA" id="ARBA00023235"/>
    </source>
</evidence>
<dbReference type="EMBL" id="SOKU01000163">
    <property type="protein sequence ID" value="TES85848.1"/>
    <property type="molecule type" value="Genomic_DNA"/>
</dbReference>
<name>A0A523QJJ1_UNCAE</name>
<dbReference type="InterPro" id="IPR010819">
    <property type="entry name" value="AGE/CE"/>
</dbReference>
<comment type="similarity">
    <text evidence="1">Belongs to the N-acylglucosamine 2-epimerase family.</text>
</comment>
<evidence type="ECO:0000313" key="3">
    <source>
        <dbReference type="EMBL" id="TES85848.1"/>
    </source>
</evidence>
<proteinExistence type="inferred from homology"/>
<reference evidence="3 4" key="1">
    <citation type="submission" date="2019-03" db="EMBL/GenBank/DDBJ databases">
        <title>Metabolic potential of uncultured bacteria and archaea associated with petroleum seepage in deep-sea sediments.</title>
        <authorList>
            <person name="Dong X."/>
            <person name="Hubert C."/>
        </authorList>
    </citation>
    <scope>NUCLEOTIDE SEQUENCE [LARGE SCALE GENOMIC DNA]</scope>
    <source>
        <strain evidence="3">E44_bin92</strain>
    </source>
</reference>
<evidence type="ECO:0000313" key="4">
    <source>
        <dbReference type="Proteomes" id="UP000320781"/>
    </source>
</evidence>
<evidence type="ECO:0000256" key="1">
    <source>
        <dbReference type="ARBA" id="ARBA00008558"/>
    </source>
</evidence>
<organism evidence="3 4">
    <name type="scientific">Aerophobetes bacterium</name>
    <dbReference type="NCBI Taxonomy" id="2030807"/>
    <lineage>
        <taxon>Bacteria</taxon>
        <taxon>Candidatus Aerophobota</taxon>
    </lineage>
</organism>
<gene>
    <name evidence="3" type="ORF">E3J95_03490</name>
</gene>
<dbReference type="FunFam" id="1.50.10.10:FF:000021">
    <property type="entry name" value="N-acylglucosamine 2-epimerase"/>
    <property type="match status" value="1"/>
</dbReference>
<dbReference type="Pfam" id="PF07221">
    <property type="entry name" value="GlcNAc_2-epim"/>
    <property type="match status" value="1"/>
</dbReference>
<dbReference type="PANTHER" id="PTHR15108">
    <property type="entry name" value="N-ACYLGLUCOSAMINE-2-EPIMERASE"/>
    <property type="match status" value="1"/>
</dbReference>
<protein>
    <submittedName>
        <fullName evidence="3">N-acylglucosamine 2-epimerase</fullName>
    </submittedName>
</protein>
<dbReference type="Proteomes" id="UP000320781">
    <property type="component" value="Unassembled WGS sequence"/>
</dbReference>
<keyword evidence="2" id="KW-0413">Isomerase</keyword>
<dbReference type="Gene3D" id="1.50.10.10">
    <property type="match status" value="1"/>
</dbReference>
<comment type="caution">
    <text evidence="3">The sequence shown here is derived from an EMBL/GenBank/DDBJ whole genome shotgun (WGS) entry which is preliminary data.</text>
</comment>